<dbReference type="RefSeq" id="WP_055215552.1">
    <property type="nucleotide sequence ID" value="NZ_CZBU01000003.1"/>
</dbReference>
<accession>A0A174YTT1</accession>
<dbReference type="AlphaFoldDB" id="A0A174YTT1"/>
<evidence type="ECO:0000313" key="2">
    <source>
        <dbReference type="Proteomes" id="UP000095621"/>
    </source>
</evidence>
<dbReference type="EMBL" id="CZBU01000003">
    <property type="protein sequence ID" value="CUQ77112.1"/>
    <property type="molecule type" value="Genomic_DNA"/>
</dbReference>
<protein>
    <submittedName>
        <fullName evidence="1">Uncharacterized protein</fullName>
    </submittedName>
</protein>
<reference evidence="1 2" key="1">
    <citation type="submission" date="2015-09" db="EMBL/GenBank/DDBJ databases">
        <authorList>
            <consortium name="Pathogen Informatics"/>
        </authorList>
    </citation>
    <scope>NUCLEOTIDE SEQUENCE [LARGE SCALE GENOMIC DNA]</scope>
    <source>
        <strain evidence="1 2">2789STDY5834875</strain>
    </source>
</reference>
<proteinExistence type="predicted"/>
<gene>
    <name evidence="1" type="ORF">ERS852490_01399</name>
</gene>
<evidence type="ECO:0000313" key="1">
    <source>
        <dbReference type="EMBL" id="CUQ77112.1"/>
    </source>
</evidence>
<dbReference type="Proteomes" id="UP000095621">
    <property type="component" value="Unassembled WGS sequence"/>
</dbReference>
<name>A0A174YTT1_9FIRM</name>
<sequence>MICDWNEVFNPTPEQKKYYEDEYKKLLQSAYDKHKCFTCRHYISDEPERDFIQPCPICEITGHAAVKTCDKYESNSKEEIQ</sequence>
<organism evidence="1 2">
    <name type="scientific">Lachnospira eligens</name>
    <dbReference type="NCBI Taxonomy" id="39485"/>
    <lineage>
        <taxon>Bacteria</taxon>
        <taxon>Bacillati</taxon>
        <taxon>Bacillota</taxon>
        <taxon>Clostridia</taxon>
        <taxon>Lachnospirales</taxon>
        <taxon>Lachnospiraceae</taxon>
        <taxon>Lachnospira</taxon>
    </lineage>
</organism>